<dbReference type="Proteomes" id="UP000289996">
    <property type="component" value="Unassembled WGS sequence"/>
</dbReference>
<keyword evidence="5 7" id="KW-0627">Porphyrin biosynthesis</keyword>
<evidence type="ECO:0000256" key="8">
    <source>
        <dbReference type="RuleBase" id="RU000607"/>
    </source>
</evidence>
<evidence type="ECO:0000256" key="2">
    <source>
        <dbReference type="ARBA" id="ARBA00023004"/>
    </source>
</evidence>
<evidence type="ECO:0000256" key="3">
    <source>
        <dbReference type="ARBA" id="ARBA00023133"/>
    </source>
</evidence>
<dbReference type="EC" id="4.99.1.9" evidence="7"/>
<dbReference type="Gene3D" id="3.40.50.1400">
    <property type="match status" value="2"/>
</dbReference>
<dbReference type="InterPro" id="IPR019772">
    <property type="entry name" value="Ferrochelatase_AS"/>
</dbReference>
<keyword evidence="10" id="KW-1185">Reference proteome</keyword>
<dbReference type="HAMAP" id="MF_00323">
    <property type="entry name" value="Ferrochelatase"/>
    <property type="match status" value="1"/>
</dbReference>
<sequence length="317" mass="35826">MQPGLLLVNLGSPASPQTQDVKTYLKTFLSDQNVIEMPPAIWQPLLRGIILPMRAWRSATFYRDSWLPQGSPLIVNSQAIQRLVQTELPTWDVQLAMTYGDPAIDQTMTAMHARGDTDIVLLPLFPQYTQSTHAGIQQQAQATGISFKFITHFYDQPIYQDLLADQIQRCYDQHHYDAIIMSYHSIPTAMVHHGDPYQQQCDATTQAICERLSPTARAKVMTAYQSKFGPMPWLKPYLKNELMSLVEMGKRNVLIATPSFVVDCLETLEEDYVQNYQTFKASGGDRLDLVPPMNDDTTFSQFLAHLASQQLAVTTHA</sequence>
<dbReference type="OrthoDB" id="9809741at2"/>
<dbReference type="NCBIfam" id="TIGR00109">
    <property type="entry name" value="hemH"/>
    <property type="match status" value="1"/>
</dbReference>
<feature type="binding site" evidence="7">
    <location>
        <position position="266"/>
    </location>
    <ligand>
        <name>Fe(2+)</name>
        <dbReference type="ChEBI" id="CHEBI:29033"/>
    </ligand>
</feature>
<evidence type="ECO:0000256" key="6">
    <source>
        <dbReference type="ARBA" id="ARBA00024536"/>
    </source>
</evidence>
<dbReference type="InterPro" id="IPR033659">
    <property type="entry name" value="Ferrochelatase_N"/>
</dbReference>
<comment type="catalytic activity">
    <reaction evidence="6">
        <text>Fe-coproporphyrin III + 2 H(+) = coproporphyrin III + Fe(2+)</text>
        <dbReference type="Rhea" id="RHEA:49572"/>
        <dbReference type="ChEBI" id="CHEBI:15378"/>
        <dbReference type="ChEBI" id="CHEBI:29033"/>
        <dbReference type="ChEBI" id="CHEBI:68438"/>
        <dbReference type="ChEBI" id="CHEBI:131725"/>
        <dbReference type="EC" id="4.99.1.9"/>
    </reaction>
    <physiologicalReaction direction="right-to-left" evidence="6">
        <dbReference type="Rhea" id="RHEA:49574"/>
    </physiologicalReaction>
</comment>
<gene>
    <name evidence="7" type="primary">cpfC</name>
    <name evidence="9" type="ORF">MUDAN_MDHGFNIF_03248</name>
</gene>
<keyword evidence="3 7" id="KW-0350">Heme biosynthesis</keyword>
<dbReference type="PANTHER" id="PTHR11108">
    <property type="entry name" value="FERROCHELATASE"/>
    <property type="match status" value="1"/>
</dbReference>
<dbReference type="CDD" id="cd03411">
    <property type="entry name" value="Ferrochelatase_N"/>
    <property type="match status" value="1"/>
</dbReference>
<dbReference type="InterPro" id="IPR033644">
    <property type="entry name" value="Ferrochelatase_C"/>
</dbReference>
<dbReference type="EMBL" id="UYIG01000125">
    <property type="protein sequence ID" value="VDG28843.1"/>
    <property type="molecule type" value="Genomic_DNA"/>
</dbReference>
<evidence type="ECO:0000313" key="9">
    <source>
        <dbReference type="EMBL" id="VDG28843.1"/>
    </source>
</evidence>
<dbReference type="AlphaFoldDB" id="A0A660E2I4"/>
<keyword evidence="7 8" id="KW-0963">Cytoplasm</keyword>
<dbReference type="Pfam" id="PF00762">
    <property type="entry name" value="Ferrochelatase"/>
    <property type="match status" value="1"/>
</dbReference>
<dbReference type="GO" id="GO:0004325">
    <property type="term" value="F:ferrochelatase activity"/>
    <property type="evidence" value="ECO:0007669"/>
    <property type="project" value="UniProtKB-UniRule"/>
</dbReference>
<evidence type="ECO:0000256" key="5">
    <source>
        <dbReference type="ARBA" id="ARBA00023244"/>
    </source>
</evidence>
<reference evidence="9 10" key="1">
    <citation type="submission" date="2018-11" db="EMBL/GenBank/DDBJ databases">
        <authorList>
            <person name="Wuyts S."/>
        </authorList>
    </citation>
    <scope>NUCLEOTIDE SEQUENCE [LARGE SCALE GENOMIC DNA]</scope>
    <source>
        <strain evidence="9">Lactobacillus mudanjiangensis AMBF249</strain>
    </source>
</reference>
<evidence type="ECO:0000313" key="10">
    <source>
        <dbReference type="Proteomes" id="UP000289996"/>
    </source>
</evidence>
<keyword evidence="4 7" id="KW-0456">Lyase</keyword>
<feature type="binding site" evidence="7">
    <location>
        <position position="184"/>
    </location>
    <ligand>
        <name>Fe(2+)</name>
        <dbReference type="ChEBI" id="CHEBI:29033"/>
    </ligand>
</feature>
<comment type="caution">
    <text evidence="7">Lacks conserved residue(s) required for the propagation of feature annotation.</text>
</comment>
<dbReference type="GO" id="GO:0005737">
    <property type="term" value="C:cytoplasm"/>
    <property type="evidence" value="ECO:0007669"/>
    <property type="project" value="UniProtKB-SubCell"/>
</dbReference>
<name>A0A660E2I4_9LACO</name>
<evidence type="ECO:0000256" key="1">
    <source>
        <dbReference type="ARBA" id="ARBA00004744"/>
    </source>
</evidence>
<dbReference type="PANTHER" id="PTHR11108:SF1">
    <property type="entry name" value="FERROCHELATASE, MITOCHONDRIAL"/>
    <property type="match status" value="1"/>
</dbReference>
<dbReference type="PROSITE" id="PS00534">
    <property type="entry name" value="FERROCHELATASE"/>
    <property type="match status" value="1"/>
</dbReference>
<keyword evidence="2 7" id="KW-0408">Iron</keyword>
<comment type="function">
    <text evidence="7 8">Involved in coproporphyrin-dependent heme b biosynthesis. Catalyzes the insertion of ferrous iron into coproporphyrin III to form Fe-coproporphyrin III.</text>
</comment>
<dbReference type="CDD" id="cd00419">
    <property type="entry name" value="Ferrochelatase_C"/>
    <property type="match status" value="1"/>
</dbReference>
<dbReference type="GO" id="GO:0006783">
    <property type="term" value="P:heme biosynthetic process"/>
    <property type="evidence" value="ECO:0007669"/>
    <property type="project" value="UniProtKB-UniRule"/>
</dbReference>
<dbReference type="RefSeq" id="WP_130846822.1">
    <property type="nucleotide sequence ID" value="NZ_UYIE01000024.1"/>
</dbReference>
<comment type="pathway">
    <text evidence="1 7 8">Porphyrin-containing compound metabolism; protoheme biosynthesis.</text>
</comment>
<evidence type="ECO:0000256" key="7">
    <source>
        <dbReference type="HAMAP-Rule" id="MF_00323"/>
    </source>
</evidence>
<keyword evidence="7" id="KW-0479">Metal-binding</keyword>
<accession>A0A660E2I4</accession>
<dbReference type="GO" id="GO:0046872">
    <property type="term" value="F:metal ion binding"/>
    <property type="evidence" value="ECO:0007669"/>
    <property type="project" value="UniProtKB-UniRule"/>
</dbReference>
<evidence type="ECO:0000256" key="4">
    <source>
        <dbReference type="ARBA" id="ARBA00023239"/>
    </source>
</evidence>
<comment type="subcellular location">
    <subcellularLocation>
        <location evidence="7 8">Cytoplasm</location>
    </subcellularLocation>
</comment>
<dbReference type="InterPro" id="IPR001015">
    <property type="entry name" value="Ferrochelatase"/>
</dbReference>
<organism evidence="9 10">
    <name type="scientific">Lactiplantibacillus mudanjiangensis</name>
    <dbReference type="NCBI Taxonomy" id="1296538"/>
    <lineage>
        <taxon>Bacteria</taxon>
        <taxon>Bacillati</taxon>
        <taxon>Bacillota</taxon>
        <taxon>Bacilli</taxon>
        <taxon>Lactobacillales</taxon>
        <taxon>Lactobacillaceae</taxon>
        <taxon>Lactiplantibacillus</taxon>
    </lineage>
</organism>
<comment type="similarity">
    <text evidence="7 8">Belongs to the ferrochelatase family.</text>
</comment>
<proteinExistence type="inferred from homology"/>
<dbReference type="UniPathway" id="UPA00252"/>
<dbReference type="SUPFAM" id="SSF53800">
    <property type="entry name" value="Chelatase"/>
    <property type="match status" value="1"/>
</dbReference>
<protein>
    <recommendedName>
        <fullName evidence="7">Coproporphyrin III ferrochelatase</fullName>
        <ecNumber evidence="7">4.99.1.9</ecNumber>
    </recommendedName>
</protein>